<dbReference type="SUPFAM" id="SSF75005">
    <property type="entry name" value="Arabinanase/levansucrase/invertase"/>
    <property type="match status" value="1"/>
</dbReference>
<evidence type="ECO:0000256" key="1">
    <source>
        <dbReference type="ARBA" id="ARBA00009865"/>
    </source>
</evidence>
<dbReference type="InterPro" id="IPR023296">
    <property type="entry name" value="Glyco_hydro_beta-prop_sf"/>
</dbReference>
<dbReference type="Gene3D" id="2.60.120.200">
    <property type="match status" value="1"/>
</dbReference>
<dbReference type="STRING" id="760192.Halhy_4379"/>
<dbReference type="Gene3D" id="2.115.10.20">
    <property type="entry name" value="Glycosyl hydrolase domain, family 43"/>
    <property type="match status" value="1"/>
</dbReference>
<evidence type="ECO:0000256" key="6">
    <source>
        <dbReference type="RuleBase" id="RU361187"/>
    </source>
</evidence>
<feature type="site" description="Important for catalytic activity, responsible for pKa modulation of the active site Glu and correct orientation of both the proton donor and substrate" evidence="5">
    <location>
        <position position="153"/>
    </location>
</feature>
<feature type="active site" description="Proton donor" evidence="4">
    <location>
        <position position="211"/>
    </location>
</feature>
<dbReference type="InterPro" id="IPR013320">
    <property type="entry name" value="ConA-like_dom_sf"/>
</dbReference>
<feature type="chain" id="PRO_5003316949" evidence="7">
    <location>
        <begin position="24"/>
        <end position="536"/>
    </location>
</feature>
<proteinExistence type="inferred from homology"/>
<evidence type="ECO:0000256" key="7">
    <source>
        <dbReference type="SAM" id="SignalP"/>
    </source>
</evidence>
<evidence type="ECO:0000256" key="2">
    <source>
        <dbReference type="ARBA" id="ARBA00022801"/>
    </source>
</evidence>
<dbReference type="EMBL" id="CP002691">
    <property type="protein sequence ID" value="AEE52223.1"/>
    <property type="molecule type" value="Genomic_DNA"/>
</dbReference>
<dbReference type="CDD" id="cd09001">
    <property type="entry name" value="GH43_FsAxh1-like"/>
    <property type="match status" value="1"/>
</dbReference>
<feature type="active site" description="Proton acceptor" evidence="4">
    <location>
        <position position="46"/>
    </location>
</feature>
<dbReference type="InterPro" id="IPR041542">
    <property type="entry name" value="GH43_C2"/>
</dbReference>
<keyword evidence="2 6" id="KW-0378">Hydrolase</keyword>
<dbReference type="HOGENOM" id="CLU_016508_1_0_10"/>
<sequence length="536" mass="59996">MGSKITGIAVMLCLVQGIVFSQATIHNPNLSDDRYRNPIIHADYSDPDVVRVGEDYYMTASSFSHFPGLPILHSKDLVNWTIIAHAALTYPDTSFRLPQHGNAIWAPSIRHHNGTYYIYYGDPDRGVFMTKATNPAGPWTPLKLIKKVTGWIDCCPLWDEDGKAYLVHAYANSRVGLKSVLLVNEMNPNGEEILGTSTLVFNGQQNHNTIEGPKFYKRNGYYYIFAPAGGVATGWQTILRSKNVFGPYEEKIVLEQGSTPINGPHQGGWISGTDGREWFIHFQDKGAYGRIIHLQPLRWVNDWPEMGQDYDGNGVGEPVSEFLKPVLSKEVAVPQTTDEFNNKQLGLQWQWQANIVPAWFILNNGLLRLMGMGQVDQRSIWMQPNLLLQKFPAENFSATTKLKLAPQGGKAGLTVFGLDYASLQIEYLPSKKYSISLRVCKDADKGTAEVQGSPEVFTTSPEVHFRVEIRKVQPSPKDPIRAICQFFYSLDGVNFTTIGAPFTAREGKWVGAKVGLFSTGKKGTYADFDWFRMAEL</sequence>
<evidence type="ECO:0000313" key="9">
    <source>
        <dbReference type="EMBL" id="AEE52223.1"/>
    </source>
</evidence>
<dbReference type="SUPFAM" id="SSF49899">
    <property type="entry name" value="Concanavalin A-like lectins/glucanases"/>
    <property type="match status" value="1"/>
</dbReference>
<dbReference type="KEGG" id="hhy:Halhy_4379"/>
<gene>
    <name evidence="9" type="ordered locus">Halhy_4379</name>
</gene>
<evidence type="ECO:0000256" key="3">
    <source>
        <dbReference type="ARBA" id="ARBA00023295"/>
    </source>
</evidence>
<dbReference type="PANTHER" id="PTHR42812">
    <property type="entry name" value="BETA-XYLOSIDASE"/>
    <property type="match status" value="1"/>
</dbReference>
<organism evidence="9 10">
    <name type="scientific">Haliscomenobacter hydrossis (strain ATCC 27775 / DSM 1100 / LMG 10767 / O)</name>
    <dbReference type="NCBI Taxonomy" id="760192"/>
    <lineage>
        <taxon>Bacteria</taxon>
        <taxon>Pseudomonadati</taxon>
        <taxon>Bacteroidota</taxon>
        <taxon>Saprospiria</taxon>
        <taxon>Saprospirales</taxon>
        <taxon>Haliscomenobacteraceae</taxon>
        <taxon>Haliscomenobacter</taxon>
    </lineage>
</organism>
<dbReference type="Proteomes" id="UP000008461">
    <property type="component" value="Chromosome"/>
</dbReference>
<feature type="signal peptide" evidence="7">
    <location>
        <begin position="1"/>
        <end position="23"/>
    </location>
</feature>
<evidence type="ECO:0000256" key="4">
    <source>
        <dbReference type="PIRSR" id="PIRSR606710-1"/>
    </source>
</evidence>
<feature type="domain" description="Beta-xylosidase C-terminal Concanavalin A-like" evidence="8">
    <location>
        <begin position="337"/>
        <end position="533"/>
    </location>
</feature>
<dbReference type="RefSeq" id="WP_013766761.1">
    <property type="nucleotide sequence ID" value="NC_015510.1"/>
</dbReference>
<comment type="similarity">
    <text evidence="1 6">Belongs to the glycosyl hydrolase 43 family.</text>
</comment>
<dbReference type="InterPro" id="IPR051795">
    <property type="entry name" value="Glycosyl_Hydrlase_43"/>
</dbReference>
<dbReference type="PANTHER" id="PTHR42812:SF12">
    <property type="entry name" value="BETA-XYLOSIDASE-RELATED"/>
    <property type="match status" value="1"/>
</dbReference>
<dbReference type="GO" id="GO:0009044">
    <property type="term" value="F:xylan 1,4-beta-xylosidase activity"/>
    <property type="evidence" value="ECO:0007669"/>
    <property type="project" value="UniProtKB-EC"/>
</dbReference>
<reference evidence="9 10" key="1">
    <citation type="journal article" date="2011" name="Stand. Genomic Sci.">
        <title>Complete genome sequence of Haliscomenobacter hydrossis type strain (O).</title>
        <authorList>
            <consortium name="US DOE Joint Genome Institute (JGI-PGF)"/>
            <person name="Daligault H."/>
            <person name="Lapidus A."/>
            <person name="Zeytun A."/>
            <person name="Nolan M."/>
            <person name="Lucas S."/>
            <person name="Del Rio T.G."/>
            <person name="Tice H."/>
            <person name="Cheng J.F."/>
            <person name="Tapia R."/>
            <person name="Han C."/>
            <person name="Goodwin L."/>
            <person name="Pitluck S."/>
            <person name="Liolios K."/>
            <person name="Pagani I."/>
            <person name="Ivanova N."/>
            <person name="Huntemann M."/>
            <person name="Mavromatis K."/>
            <person name="Mikhailova N."/>
            <person name="Pati A."/>
            <person name="Chen A."/>
            <person name="Palaniappan K."/>
            <person name="Land M."/>
            <person name="Hauser L."/>
            <person name="Brambilla E.M."/>
            <person name="Rohde M."/>
            <person name="Verbarg S."/>
            <person name="Goker M."/>
            <person name="Bristow J."/>
            <person name="Eisen J.A."/>
            <person name="Markowitz V."/>
            <person name="Hugenholtz P."/>
            <person name="Kyrpides N.C."/>
            <person name="Klenk H.P."/>
            <person name="Woyke T."/>
        </authorList>
    </citation>
    <scope>NUCLEOTIDE SEQUENCE [LARGE SCALE GENOMIC DNA]</scope>
    <source>
        <strain evidence="10">ATCC 27775 / DSM 1100 / LMG 10767 / O</strain>
    </source>
</reference>
<dbReference type="AlphaFoldDB" id="F4KQT8"/>
<dbReference type="EC" id="3.2.1.37" evidence="9"/>
<name>F4KQT8_HALH1</name>
<dbReference type="InterPro" id="IPR006710">
    <property type="entry name" value="Glyco_hydro_43"/>
</dbReference>
<dbReference type="eggNOG" id="COG3507">
    <property type="taxonomic scope" value="Bacteria"/>
</dbReference>
<evidence type="ECO:0000256" key="5">
    <source>
        <dbReference type="PIRSR" id="PIRSR606710-2"/>
    </source>
</evidence>
<keyword evidence="7" id="KW-0732">Signal</keyword>
<protein>
    <submittedName>
        <fullName evidence="9">Xylan 1,4-beta-xylosidase</fullName>
        <ecNumber evidence="9">3.2.1.37</ecNumber>
    </submittedName>
</protein>
<keyword evidence="3 6" id="KW-0326">Glycosidase</keyword>
<dbReference type="Pfam" id="PF04616">
    <property type="entry name" value="Glyco_hydro_43"/>
    <property type="match status" value="1"/>
</dbReference>
<keyword evidence="10" id="KW-1185">Reference proteome</keyword>
<dbReference type="Pfam" id="PF17851">
    <property type="entry name" value="GH43_C2"/>
    <property type="match status" value="1"/>
</dbReference>
<dbReference type="GO" id="GO:0005975">
    <property type="term" value="P:carbohydrate metabolic process"/>
    <property type="evidence" value="ECO:0007669"/>
    <property type="project" value="InterPro"/>
</dbReference>
<evidence type="ECO:0000313" key="10">
    <source>
        <dbReference type="Proteomes" id="UP000008461"/>
    </source>
</evidence>
<accession>F4KQT8</accession>
<reference key="2">
    <citation type="submission" date="2011-04" db="EMBL/GenBank/DDBJ databases">
        <title>Complete sequence of chromosome of Haliscomenobacter hydrossis DSM 1100.</title>
        <authorList>
            <consortium name="US DOE Joint Genome Institute (JGI-PGF)"/>
            <person name="Lucas S."/>
            <person name="Han J."/>
            <person name="Lapidus A."/>
            <person name="Bruce D."/>
            <person name="Goodwin L."/>
            <person name="Pitluck S."/>
            <person name="Peters L."/>
            <person name="Kyrpides N."/>
            <person name="Mavromatis K."/>
            <person name="Ivanova N."/>
            <person name="Ovchinnikova G."/>
            <person name="Pagani I."/>
            <person name="Daligault H."/>
            <person name="Detter J.C."/>
            <person name="Han C."/>
            <person name="Land M."/>
            <person name="Hauser L."/>
            <person name="Markowitz V."/>
            <person name="Cheng J.-F."/>
            <person name="Hugenholtz P."/>
            <person name="Woyke T."/>
            <person name="Wu D."/>
            <person name="Verbarg S."/>
            <person name="Frueling A."/>
            <person name="Brambilla E."/>
            <person name="Klenk H.-P."/>
            <person name="Eisen J.A."/>
        </authorList>
    </citation>
    <scope>NUCLEOTIDE SEQUENCE</scope>
    <source>
        <strain>DSM 1100</strain>
    </source>
</reference>
<evidence type="ECO:0000259" key="8">
    <source>
        <dbReference type="Pfam" id="PF17851"/>
    </source>
</evidence>